<gene>
    <name evidence="2" type="ORF">PF004_g2456</name>
</gene>
<feature type="compositionally biased region" description="Basic and acidic residues" evidence="1">
    <location>
        <begin position="1"/>
        <end position="12"/>
    </location>
</feature>
<dbReference type="AlphaFoldDB" id="A0A6G0PPT4"/>
<protein>
    <submittedName>
        <fullName evidence="2">Uncharacterized protein</fullName>
    </submittedName>
</protein>
<feature type="compositionally biased region" description="Acidic residues" evidence="1">
    <location>
        <begin position="39"/>
        <end position="48"/>
    </location>
</feature>
<accession>A0A6G0PPT4</accession>
<feature type="compositionally biased region" description="Basic and acidic residues" evidence="1">
    <location>
        <begin position="93"/>
        <end position="102"/>
    </location>
</feature>
<evidence type="ECO:0000256" key="1">
    <source>
        <dbReference type="SAM" id="MobiDB-lite"/>
    </source>
</evidence>
<sequence length="120" mass="13225">MDPGRVLRDKTAKPTPVYREIGRDHSSDEDFVVDQAAPDLDDSPDDSPDQGPPQKKTRTQGKLDVQARSEKGRSDRHVDENHSTRSQAGLDAGTDHAARAEPEEGDDAYAETQLHFSQAM</sequence>
<dbReference type="Proteomes" id="UP000476176">
    <property type="component" value="Unassembled WGS sequence"/>
</dbReference>
<evidence type="ECO:0000313" key="2">
    <source>
        <dbReference type="EMBL" id="KAE9251440.1"/>
    </source>
</evidence>
<name>A0A6G0PPT4_9STRA</name>
<feature type="region of interest" description="Disordered" evidence="1">
    <location>
        <begin position="1"/>
        <end position="120"/>
    </location>
</feature>
<feature type="compositionally biased region" description="Basic and acidic residues" evidence="1">
    <location>
        <begin position="65"/>
        <end position="83"/>
    </location>
</feature>
<evidence type="ECO:0000313" key="3">
    <source>
        <dbReference type="Proteomes" id="UP000476176"/>
    </source>
</evidence>
<proteinExistence type="predicted"/>
<comment type="caution">
    <text evidence="2">The sequence shown here is derived from an EMBL/GenBank/DDBJ whole genome shotgun (WGS) entry which is preliminary data.</text>
</comment>
<organism evidence="2 3">
    <name type="scientific">Phytophthora fragariae</name>
    <dbReference type="NCBI Taxonomy" id="53985"/>
    <lineage>
        <taxon>Eukaryota</taxon>
        <taxon>Sar</taxon>
        <taxon>Stramenopiles</taxon>
        <taxon>Oomycota</taxon>
        <taxon>Peronosporomycetes</taxon>
        <taxon>Peronosporales</taxon>
        <taxon>Peronosporaceae</taxon>
        <taxon>Phytophthora</taxon>
    </lineage>
</organism>
<dbReference type="EMBL" id="QXGC01000070">
    <property type="protein sequence ID" value="KAE9251440.1"/>
    <property type="molecule type" value="Genomic_DNA"/>
</dbReference>
<reference evidence="2 3" key="1">
    <citation type="submission" date="2018-09" db="EMBL/GenBank/DDBJ databases">
        <title>Genomic investigation of the strawberry pathogen Phytophthora fragariae indicates pathogenicity is determined by transcriptional variation in three key races.</title>
        <authorList>
            <person name="Adams T.M."/>
            <person name="Armitage A.D."/>
            <person name="Sobczyk M.K."/>
            <person name="Bates H.J."/>
            <person name="Dunwell J.M."/>
            <person name="Nellist C.F."/>
            <person name="Harrison R.J."/>
        </authorList>
    </citation>
    <scope>NUCLEOTIDE SEQUENCE [LARGE SCALE GENOMIC DNA]</scope>
    <source>
        <strain evidence="2 3">BC-23</strain>
    </source>
</reference>